<accession>A0A8E2JEZ8</accession>
<keyword evidence="4" id="KW-1185">Reference proteome</keyword>
<proteinExistence type="predicted"/>
<dbReference type="OrthoDB" id="361797at2759"/>
<dbReference type="Gene3D" id="3.40.250.10">
    <property type="entry name" value="Rhodanese-like domain"/>
    <property type="match status" value="1"/>
</dbReference>
<evidence type="ECO:0000313" key="3">
    <source>
        <dbReference type="EMBL" id="OCK80084.1"/>
    </source>
</evidence>
<sequence>MLSPGTGTHLIDVRTPSEFSTGSLPGALNIDYQSISLLAEAPGVAKNDKITLYCRSGRRSGIALETLKSMGFQHVRNIGSLEEARATLRREARDKQNGGDRVVGHDKAGKERRDERFGRLLEGLKEAEERES</sequence>
<reference evidence="3 4" key="1">
    <citation type="journal article" date="2016" name="Nat. Commun.">
        <title>Ectomycorrhizal ecology is imprinted in the genome of the dominant symbiotic fungus Cenococcum geophilum.</title>
        <authorList>
            <consortium name="DOE Joint Genome Institute"/>
            <person name="Peter M."/>
            <person name="Kohler A."/>
            <person name="Ohm R.A."/>
            <person name="Kuo A."/>
            <person name="Krutzmann J."/>
            <person name="Morin E."/>
            <person name="Arend M."/>
            <person name="Barry K.W."/>
            <person name="Binder M."/>
            <person name="Choi C."/>
            <person name="Clum A."/>
            <person name="Copeland A."/>
            <person name="Grisel N."/>
            <person name="Haridas S."/>
            <person name="Kipfer T."/>
            <person name="LaButti K."/>
            <person name="Lindquist E."/>
            <person name="Lipzen A."/>
            <person name="Maire R."/>
            <person name="Meier B."/>
            <person name="Mihaltcheva S."/>
            <person name="Molinier V."/>
            <person name="Murat C."/>
            <person name="Poggeler S."/>
            <person name="Quandt C.A."/>
            <person name="Sperisen C."/>
            <person name="Tritt A."/>
            <person name="Tisserant E."/>
            <person name="Crous P.W."/>
            <person name="Henrissat B."/>
            <person name="Nehls U."/>
            <person name="Egli S."/>
            <person name="Spatafora J.W."/>
            <person name="Grigoriev I.V."/>
            <person name="Martin F.M."/>
        </authorList>
    </citation>
    <scope>NUCLEOTIDE SEQUENCE [LARGE SCALE GENOMIC DNA]</scope>
    <source>
        <strain evidence="3 4">CBS 459.81</strain>
    </source>
</reference>
<protein>
    <recommendedName>
        <fullName evidence="2">Rhodanese domain-containing protein</fullName>
    </recommendedName>
</protein>
<evidence type="ECO:0000256" key="1">
    <source>
        <dbReference type="SAM" id="MobiDB-lite"/>
    </source>
</evidence>
<feature type="domain" description="Rhodanese" evidence="2">
    <location>
        <begin position="4"/>
        <end position="93"/>
    </location>
</feature>
<dbReference type="InterPro" id="IPR001763">
    <property type="entry name" value="Rhodanese-like_dom"/>
</dbReference>
<name>A0A8E2JEZ8_9PEZI</name>
<feature type="region of interest" description="Disordered" evidence="1">
    <location>
        <begin position="87"/>
        <end position="132"/>
    </location>
</feature>
<gene>
    <name evidence="3" type="ORF">K432DRAFT_353688</name>
</gene>
<dbReference type="SMART" id="SM00450">
    <property type="entry name" value="RHOD"/>
    <property type="match status" value="1"/>
</dbReference>
<dbReference type="Pfam" id="PF00581">
    <property type="entry name" value="Rhodanese"/>
    <property type="match status" value="1"/>
</dbReference>
<dbReference type="PANTHER" id="PTHR45431:SF3">
    <property type="entry name" value="RHODANESE-LIKE DOMAIN-CONTAINING PROTEIN 15, CHLOROPLASTIC"/>
    <property type="match status" value="1"/>
</dbReference>
<dbReference type="AlphaFoldDB" id="A0A8E2JEZ8"/>
<evidence type="ECO:0000259" key="2">
    <source>
        <dbReference type="PROSITE" id="PS50206"/>
    </source>
</evidence>
<dbReference type="InterPro" id="IPR052367">
    <property type="entry name" value="Thiosulfate_ST/Rhodanese-like"/>
</dbReference>
<dbReference type="SUPFAM" id="SSF52821">
    <property type="entry name" value="Rhodanese/Cell cycle control phosphatase"/>
    <property type="match status" value="1"/>
</dbReference>
<dbReference type="EMBL" id="KV744975">
    <property type="protein sequence ID" value="OCK80084.1"/>
    <property type="molecule type" value="Genomic_DNA"/>
</dbReference>
<dbReference type="Proteomes" id="UP000250266">
    <property type="component" value="Unassembled WGS sequence"/>
</dbReference>
<organism evidence="3 4">
    <name type="scientific">Lepidopterella palustris CBS 459.81</name>
    <dbReference type="NCBI Taxonomy" id="1314670"/>
    <lineage>
        <taxon>Eukaryota</taxon>
        <taxon>Fungi</taxon>
        <taxon>Dikarya</taxon>
        <taxon>Ascomycota</taxon>
        <taxon>Pezizomycotina</taxon>
        <taxon>Dothideomycetes</taxon>
        <taxon>Pleosporomycetidae</taxon>
        <taxon>Mytilinidiales</taxon>
        <taxon>Argynnaceae</taxon>
        <taxon>Lepidopterella</taxon>
    </lineage>
</organism>
<dbReference type="CDD" id="cd00158">
    <property type="entry name" value="RHOD"/>
    <property type="match status" value="1"/>
</dbReference>
<evidence type="ECO:0000313" key="4">
    <source>
        <dbReference type="Proteomes" id="UP000250266"/>
    </source>
</evidence>
<dbReference type="PROSITE" id="PS50206">
    <property type="entry name" value="RHODANESE_3"/>
    <property type="match status" value="1"/>
</dbReference>
<dbReference type="InterPro" id="IPR036873">
    <property type="entry name" value="Rhodanese-like_dom_sf"/>
</dbReference>
<dbReference type="PANTHER" id="PTHR45431">
    <property type="entry name" value="RHODANESE-LIKE DOMAIN-CONTAINING PROTEIN 15, CHLOROPLASTIC"/>
    <property type="match status" value="1"/>
</dbReference>